<keyword evidence="2" id="KW-1185">Reference proteome</keyword>
<protein>
    <submittedName>
        <fullName evidence="1">Uncharacterized protein</fullName>
    </submittedName>
</protein>
<accession>A0A4R3MPM0</accession>
<comment type="caution">
    <text evidence="1">The sequence shown here is derived from an EMBL/GenBank/DDBJ whole genome shotgun (WGS) entry which is preliminary data.</text>
</comment>
<dbReference type="EMBL" id="SMAL01000002">
    <property type="protein sequence ID" value="TCT16221.1"/>
    <property type="molecule type" value="Genomic_DNA"/>
</dbReference>
<dbReference type="Proteomes" id="UP000294902">
    <property type="component" value="Unassembled WGS sequence"/>
</dbReference>
<evidence type="ECO:0000313" key="1">
    <source>
        <dbReference type="EMBL" id="TCT16221.1"/>
    </source>
</evidence>
<reference evidence="1 2" key="1">
    <citation type="submission" date="2019-03" db="EMBL/GenBank/DDBJ databases">
        <title>Genomic Encyclopedia of Type Strains, Phase IV (KMG-IV): sequencing the most valuable type-strain genomes for metagenomic binning, comparative biology and taxonomic classification.</title>
        <authorList>
            <person name="Goeker M."/>
        </authorList>
    </citation>
    <scope>NUCLEOTIDE SEQUENCE [LARGE SCALE GENOMIC DNA]</scope>
    <source>
        <strain evidence="1 2">DSM 24629</strain>
    </source>
</reference>
<sequence>MKHFKIIVVGGLCLSLLLNYILITRIKDINNTLNHISNNNQHIMNTVNSQMGYVSNAINRMQEEQSWLSRVDVRTELSDTHKNQGSVNFEWQVKELQSNSEVHLNYRIAEGEEYTSVKAEPSGNGFFRVELPIDMDVEPIWNIGISRNVGVSRNGISNNVEVVVDEKYPKQNRMSFSYYISVSHDETIKNSDINIFNIEEIGAQYYGYLDVYGYINENINDNNNYNLTVMNGNMYNTSVFLKDAFLKKYNDGRLIDEEKFVNQEMRYYDGTPAREDSLTKTISSEDNVDYNRLVLKVVYSDGSVFEREIYSK</sequence>
<dbReference type="RefSeq" id="WP_132250450.1">
    <property type="nucleotide sequence ID" value="NZ_SMAL01000002.1"/>
</dbReference>
<dbReference type="AlphaFoldDB" id="A0A4R3MPM0"/>
<proteinExistence type="predicted"/>
<dbReference type="OrthoDB" id="2800840at2"/>
<organism evidence="1 2">
    <name type="scientific">Natranaerovirga pectinivora</name>
    <dbReference type="NCBI Taxonomy" id="682400"/>
    <lineage>
        <taxon>Bacteria</taxon>
        <taxon>Bacillati</taxon>
        <taxon>Bacillota</taxon>
        <taxon>Clostridia</taxon>
        <taxon>Lachnospirales</taxon>
        <taxon>Natranaerovirgaceae</taxon>
        <taxon>Natranaerovirga</taxon>
    </lineage>
</organism>
<evidence type="ECO:0000313" key="2">
    <source>
        <dbReference type="Proteomes" id="UP000294902"/>
    </source>
</evidence>
<gene>
    <name evidence="1" type="ORF">EDC18_102238</name>
</gene>
<name>A0A4R3MPM0_9FIRM</name>